<gene>
    <name evidence="13" type="ORF">EYS42_13565</name>
</gene>
<evidence type="ECO:0000313" key="13">
    <source>
        <dbReference type="EMBL" id="TBO29423.1"/>
    </source>
</evidence>
<evidence type="ECO:0000256" key="7">
    <source>
        <dbReference type="ARBA" id="ARBA00022989"/>
    </source>
</evidence>
<evidence type="ECO:0000256" key="10">
    <source>
        <dbReference type="RuleBase" id="RU003923"/>
    </source>
</evidence>
<dbReference type="InterPro" id="IPR001992">
    <property type="entry name" value="T2SS_GspF/T4SS_PilC_CS"/>
</dbReference>
<proteinExistence type="inferred from homology"/>
<dbReference type="GO" id="GO:0005886">
    <property type="term" value="C:plasma membrane"/>
    <property type="evidence" value="ECO:0007669"/>
    <property type="project" value="UniProtKB-SubCell"/>
</dbReference>
<organism evidence="13 14">
    <name type="scientific">Aquabacterium lacunae</name>
    <dbReference type="NCBI Taxonomy" id="2528630"/>
    <lineage>
        <taxon>Bacteria</taxon>
        <taxon>Pseudomonadati</taxon>
        <taxon>Pseudomonadota</taxon>
        <taxon>Betaproteobacteria</taxon>
        <taxon>Burkholderiales</taxon>
        <taxon>Aquabacterium</taxon>
    </lineage>
</organism>
<feature type="transmembrane region" description="Helical" evidence="11">
    <location>
        <begin position="387"/>
        <end position="409"/>
    </location>
</feature>
<evidence type="ECO:0000256" key="4">
    <source>
        <dbReference type="ARBA" id="ARBA00022448"/>
    </source>
</evidence>
<feature type="domain" description="Type II secretion system protein GspF" evidence="12">
    <location>
        <begin position="86"/>
        <end position="209"/>
    </location>
</feature>
<dbReference type="RefSeq" id="WP_130968718.1">
    <property type="nucleotide sequence ID" value="NZ_SIXI01000005.1"/>
</dbReference>
<feature type="transmembrane region" description="Helical" evidence="11">
    <location>
        <begin position="186"/>
        <end position="208"/>
    </location>
</feature>
<dbReference type="PANTHER" id="PTHR30012:SF0">
    <property type="entry name" value="TYPE II SECRETION SYSTEM PROTEIN F-RELATED"/>
    <property type="match status" value="1"/>
</dbReference>
<evidence type="ECO:0000256" key="11">
    <source>
        <dbReference type="SAM" id="Phobius"/>
    </source>
</evidence>
<evidence type="ECO:0000256" key="1">
    <source>
        <dbReference type="ARBA" id="ARBA00002684"/>
    </source>
</evidence>
<keyword evidence="4 10" id="KW-0813">Transport</keyword>
<dbReference type="Pfam" id="PF00482">
    <property type="entry name" value="T2SSF"/>
    <property type="match status" value="2"/>
</dbReference>
<evidence type="ECO:0000256" key="5">
    <source>
        <dbReference type="ARBA" id="ARBA00022475"/>
    </source>
</evidence>
<comment type="similarity">
    <text evidence="3 10">Belongs to the GSP F family.</text>
</comment>
<dbReference type="OrthoDB" id="9805682at2"/>
<accession>A0A4Q9GYV2</accession>
<dbReference type="Gene3D" id="1.20.81.30">
    <property type="entry name" value="Type II secretion system (T2SS), domain F"/>
    <property type="match status" value="2"/>
</dbReference>
<feature type="transmembrane region" description="Helical" evidence="11">
    <location>
        <begin position="239"/>
        <end position="258"/>
    </location>
</feature>
<evidence type="ECO:0000256" key="9">
    <source>
        <dbReference type="ARBA" id="ARBA00030750"/>
    </source>
</evidence>
<keyword evidence="6 10" id="KW-0812">Transmembrane</keyword>
<dbReference type="AlphaFoldDB" id="A0A4Q9GYV2"/>
<evidence type="ECO:0000259" key="12">
    <source>
        <dbReference type="Pfam" id="PF00482"/>
    </source>
</evidence>
<comment type="subcellular location">
    <subcellularLocation>
        <location evidence="10">Cell inner membrane</location>
        <topology evidence="10">Multi-pass membrane protein</topology>
    </subcellularLocation>
    <subcellularLocation>
        <location evidence="2">Cell membrane</location>
        <topology evidence="2">Multi-pass membrane protein</topology>
    </subcellularLocation>
</comment>
<dbReference type="GO" id="GO:0015628">
    <property type="term" value="P:protein secretion by the type II secretion system"/>
    <property type="evidence" value="ECO:0007669"/>
    <property type="project" value="TreeGrafter"/>
</dbReference>
<keyword evidence="5" id="KW-1003">Cell membrane</keyword>
<evidence type="ECO:0000256" key="2">
    <source>
        <dbReference type="ARBA" id="ARBA00004651"/>
    </source>
</evidence>
<keyword evidence="14" id="KW-1185">Reference proteome</keyword>
<sequence length="419" mass="44796">MPRFVVRHMAQGRPVQMPIDAPSREAVPEALAAALGCPVRAADVLWVRPLDVRAGLALPTPTAQEGGRQGFTEVRSRGGHFPVRLFCQELAVLLEAGIALHEALSTLHEKEADLQVAWVLHEVAQAISQGQTLAQALRAQPQAFGQLLVASVEASQRTGHTPVALKQHAQYLAWVSSLREQLVGALIYPAILVGASLLVMAFLTVFVVPRFAQLYEGLGGELPWMSSLLLAVGRAVGQHPWVTLGGLVGVAGAVVMACRHPLLRAWAAAWAWQWPVVGERLRLLELATLYRTLGLLLQAGVPAVAALQAAGELLGPVLRPGLAGAVQQVQAGERLSEALQAQGLCTPVSLRMVRVGEQTGESGAMFERAALFYDEELARFTAWVGKVLGPVLMLIMGSLIGGIVVLMYLPIFQVAEQIG</sequence>
<comment type="caution">
    <text evidence="13">The sequence shown here is derived from an EMBL/GenBank/DDBJ whole genome shotgun (WGS) entry which is preliminary data.</text>
</comment>
<dbReference type="InterPro" id="IPR042094">
    <property type="entry name" value="T2SS_GspF_sf"/>
</dbReference>
<name>A0A4Q9GYV2_9BURK</name>
<protein>
    <recommendedName>
        <fullName evidence="9">General secretion pathway protein F</fullName>
    </recommendedName>
</protein>
<dbReference type="PROSITE" id="PS00874">
    <property type="entry name" value="T2SP_F"/>
    <property type="match status" value="1"/>
</dbReference>
<evidence type="ECO:0000256" key="8">
    <source>
        <dbReference type="ARBA" id="ARBA00023136"/>
    </source>
</evidence>
<keyword evidence="8 11" id="KW-0472">Membrane</keyword>
<dbReference type="Proteomes" id="UP000292120">
    <property type="component" value="Unassembled WGS sequence"/>
</dbReference>
<dbReference type="InterPro" id="IPR018076">
    <property type="entry name" value="T2SS_GspF_dom"/>
</dbReference>
<reference evidence="13 14" key="1">
    <citation type="submission" date="2019-02" db="EMBL/GenBank/DDBJ databases">
        <title>Aquabacterium sp. strain KMB7.</title>
        <authorList>
            <person name="Chen W.-M."/>
        </authorList>
    </citation>
    <scope>NUCLEOTIDE SEQUENCE [LARGE SCALE GENOMIC DNA]</scope>
    <source>
        <strain evidence="13 14">KMB7</strain>
    </source>
</reference>
<keyword evidence="7 11" id="KW-1133">Transmembrane helix</keyword>
<dbReference type="PRINTS" id="PR00812">
    <property type="entry name" value="BCTERIALGSPF"/>
</dbReference>
<evidence type="ECO:0000313" key="14">
    <source>
        <dbReference type="Proteomes" id="UP000292120"/>
    </source>
</evidence>
<dbReference type="InterPro" id="IPR003004">
    <property type="entry name" value="GspF/PilC"/>
</dbReference>
<evidence type="ECO:0000256" key="3">
    <source>
        <dbReference type="ARBA" id="ARBA00005745"/>
    </source>
</evidence>
<comment type="function">
    <text evidence="1">Component of the type II secretion system inner membrane complex required for the energy-dependent secretion of extracellular factors such as proteases and toxins from the periplasm.</text>
</comment>
<dbReference type="EMBL" id="SIXI01000005">
    <property type="protein sequence ID" value="TBO29423.1"/>
    <property type="molecule type" value="Genomic_DNA"/>
</dbReference>
<evidence type="ECO:0000256" key="6">
    <source>
        <dbReference type="ARBA" id="ARBA00022692"/>
    </source>
</evidence>
<dbReference type="PANTHER" id="PTHR30012">
    <property type="entry name" value="GENERAL SECRETION PATHWAY PROTEIN"/>
    <property type="match status" value="1"/>
</dbReference>
<feature type="domain" description="Type II secretion system protein GspF" evidence="12">
    <location>
        <begin position="290"/>
        <end position="410"/>
    </location>
</feature>